<dbReference type="InterPro" id="IPR000719">
    <property type="entry name" value="Prot_kinase_dom"/>
</dbReference>
<evidence type="ECO:0000256" key="6">
    <source>
        <dbReference type="ARBA" id="ARBA00022527"/>
    </source>
</evidence>
<evidence type="ECO:0000256" key="7">
    <source>
        <dbReference type="ARBA" id="ARBA00022553"/>
    </source>
</evidence>
<feature type="domain" description="Protein kinase" evidence="16">
    <location>
        <begin position="648"/>
        <end position="927"/>
    </location>
</feature>
<feature type="compositionally biased region" description="Low complexity" evidence="15">
    <location>
        <begin position="1190"/>
        <end position="1233"/>
    </location>
</feature>
<feature type="region of interest" description="Disordered" evidence="15">
    <location>
        <begin position="1887"/>
        <end position="1908"/>
    </location>
</feature>
<dbReference type="Pfam" id="PF00069">
    <property type="entry name" value="Pkinase"/>
    <property type="match status" value="1"/>
</dbReference>
<feature type="compositionally biased region" description="Polar residues" evidence="15">
    <location>
        <begin position="308"/>
        <end position="320"/>
    </location>
</feature>
<feature type="compositionally biased region" description="Basic and acidic residues" evidence="15">
    <location>
        <begin position="1944"/>
        <end position="1963"/>
    </location>
</feature>
<evidence type="ECO:0000259" key="17">
    <source>
        <dbReference type="PROSITE" id="PS51285"/>
    </source>
</evidence>
<evidence type="ECO:0000256" key="11">
    <source>
        <dbReference type="ARBA" id="ARBA00022840"/>
    </source>
</evidence>
<dbReference type="InterPro" id="IPR023142">
    <property type="entry name" value="MAST_pre-PK_dom_sf"/>
</dbReference>
<feature type="region of interest" description="Disordered" evidence="15">
    <location>
        <begin position="1920"/>
        <end position="1975"/>
    </location>
</feature>
<dbReference type="Gene3D" id="2.30.42.10">
    <property type="match status" value="1"/>
</dbReference>
<dbReference type="Gene3D" id="3.30.200.20">
    <property type="entry name" value="Phosphorylase Kinase, domain 1"/>
    <property type="match status" value="1"/>
</dbReference>
<dbReference type="InterPro" id="IPR008271">
    <property type="entry name" value="Ser/Thr_kinase_AS"/>
</dbReference>
<dbReference type="Pfam" id="PF08926">
    <property type="entry name" value="DUF1908"/>
    <property type="match status" value="1"/>
</dbReference>
<feature type="compositionally biased region" description="Basic and acidic residues" evidence="15">
    <location>
        <begin position="332"/>
        <end position="355"/>
    </location>
</feature>
<feature type="compositionally biased region" description="Polar residues" evidence="15">
    <location>
        <begin position="624"/>
        <end position="639"/>
    </location>
</feature>
<dbReference type="FunFam" id="1.10.510.10:FF:000012">
    <property type="entry name" value="microtubule-associated serine/threonine-protein kinase 2 isoform X1"/>
    <property type="match status" value="1"/>
</dbReference>
<dbReference type="InterPro" id="IPR037711">
    <property type="entry name" value="MAST"/>
</dbReference>
<feature type="compositionally biased region" description="Low complexity" evidence="15">
    <location>
        <begin position="1635"/>
        <end position="1663"/>
    </location>
</feature>
<dbReference type="FunFam" id="3.30.200.20:FF:000012">
    <property type="entry name" value="microtubule-associated serine/threonine-protein kinase 2 isoform X1"/>
    <property type="match status" value="1"/>
</dbReference>
<feature type="region of interest" description="Disordered" evidence="15">
    <location>
        <begin position="439"/>
        <end position="462"/>
    </location>
</feature>
<comment type="catalytic activity">
    <reaction evidence="14">
        <text>L-seryl-[protein] + ATP = O-phospho-L-seryl-[protein] + ADP + H(+)</text>
        <dbReference type="Rhea" id="RHEA:17989"/>
        <dbReference type="Rhea" id="RHEA-COMP:9863"/>
        <dbReference type="Rhea" id="RHEA-COMP:11604"/>
        <dbReference type="ChEBI" id="CHEBI:15378"/>
        <dbReference type="ChEBI" id="CHEBI:29999"/>
        <dbReference type="ChEBI" id="CHEBI:30616"/>
        <dbReference type="ChEBI" id="CHEBI:83421"/>
        <dbReference type="ChEBI" id="CHEBI:456216"/>
        <dbReference type="EC" id="2.7.11.1"/>
    </reaction>
</comment>
<feature type="compositionally biased region" description="Low complexity" evidence="15">
    <location>
        <begin position="1920"/>
        <end position="1929"/>
    </location>
</feature>
<evidence type="ECO:0000256" key="3">
    <source>
        <dbReference type="ARBA" id="ARBA00009903"/>
    </source>
</evidence>
<keyword evidence="11" id="KW-0067">ATP-binding</keyword>
<feature type="compositionally biased region" description="Polar residues" evidence="15">
    <location>
        <begin position="278"/>
        <end position="294"/>
    </location>
</feature>
<evidence type="ECO:0000256" key="5">
    <source>
        <dbReference type="ARBA" id="ARBA00022490"/>
    </source>
</evidence>
<feature type="compositionally biased region" description="Low complexity" evidence="15">
    <location>
        <begin position="1253"/>
        <end position="1285"/>
    </location>
</feature>
<dbReference type="GO" id="GO:0005737">
    <property type="term" value="C:cytoplasm"/>
    <property type="evidence" value="ECO:0007669"/>
    <property type="project" value="UniProtKB-SubCell"/>
</dbReference>
<keyword evidence="10" id="KW-0418">Kinase</keyword>
<dbReference type="InterPro" id="IPR001478">
    <property type="entry name" value="PDZ"/>
</dbReference>
<comment type="caution">
    <text evidence="18">The sequence shown here is derived from an EMBL/GenBank/DDBJ whole genome shotgun (WGS) entry which is preliminary data.</text>
</comment>
<feature type="region of interest" description="Disordered" evidence="15">
    <location>
        <begin position="1177"/>
        <end position="1287"/>
    </location>
</feature>
<gene>
    <name evidence="18" type="ORF">OXX778_LOCUS8808</name>
</gene>
<name>A0A813VU89_9BILA</name>
<dbReference type="FunFam" id="1.20.1480.20:FF:000001">
    <property type="entry name" value="microtubule-associated serine/threonine-protein kinase 4 isoform X1"/>
    <property type="match status" value="1"/>
</dbReference>
<dbReference type="CDD" id="cd05609">
    <property type="entry name" value="STKc_MAST"/>
    <property type="match status" value="1"/>
</dbReference>
<dbReference type="PANTHER" id="PTHR24356">
    <property type="entry name" value="SERINE/THREONINE-PROTEIN KINASE"/>
    <property type="match status" value="1"/>
</dbReference>
<dbReference type="PROSITE" id="PS50011">
    <property type="entry name" value="PROTEIN_KINASE_DOM"/>
    <property type="match status" value="1"/>
</dbReference>
<evidence type="ECO:0000256" key="12">
    <source>
        <dbReference type="ARBA" id="ARBA00022842"/>
    </source>
</evidence>
<dbReference type="GO" id="GO:0000287">
    <property type="term" value="F:magnesium ion binding"/>
    <property type="evidence" value="ECO:0007669"/>
    <property type="project" value="InterPro"/>
</dbReference>
<dbReference type="GO" id="GO:0004674">
    <property type="term" value="F:protein serine/threonine kinase activity"/>
    <property type="evidence" value="ECO:0007669"/>
    <property type="project" value="UniProtKB-KW"/>
</dbReference>
<feature type="compositionally biased region" description="Polar residues" evidence="15">
    <location>
        <begin position="1234"/>
        <end position="1246"/>
    </location>
</feature>
<keyword evidence="6" id="KW-0723">Serine/threonine-protein kinase</keyword>
<feature type="compositionally biased region" description="Low complexity" evidence="15">
    <location>
        <begin position="295"/>
        <end position="307"/>
    </location>
</feature>
<proteinExistence type="inferred from homology"/>
<dbReference type="SUPFAM" id="SSF140482">
    <property type="entry name" value="MAST3 pre-PK domain-like"/>
    <property type="match status" value="1"/>
</dbReference>
<dbReference type="PANTHER" id="PTHR24356:SF414">
    <property type="entry name" value="NON-SPECIFIC SERINE_THREONINE PROTEIN KINASE"/>
    <property type="match status" value="1"/>
</dbReference>
<feature type="region of interest" description="Disordered" evidence="15">
    <location>
        <begin position="1632"/>
        <end position="1663"/>
    </location>
</feature>
<comment type="cofactor">
    <cofactor evidence="1">
        <name>Mg(2+)</name>
        <dbReference type="ChEBI" id="CHEBI:18420"/>
    </cofactor>
</comment>
<feature type="compositionally biased region" description="Low complexity" evidence="15">
    <location>
        <begin position="439"/>
        <end position="454"/>
    </location>
</feature>
<feature type="region of interest" description="Disordered" evidence="15">
    <location>
        <begin position="1062"/>
        <end position="1081"/>
    </location>
</feature>
<keyword evidence="12" id="KW-0460">Magnesium</keyword>
<feature type="region of interest" description="Disordered" evidence="15">
    <location>
        <begin position="609"/>
        <end position="643"/>
    </location>
</feature>
<dbReference type="SUPFAM" id="SSF56112">
    <property type="entry name" value="Protein kinase-like (PK-like)"/>
    <property type="match status" value="1"/>
</dbReference>
<dbReference type="SUPFAM" id="SSF50156">
    <property type="entry name" value="PDZ domain-like"/>
    <property type="match status" value="1"/>
</dbReference>
<evidence type="ECO:0000256" key="1">
    <source>
        <dbReference type="ARBA" id="ARBA00001946"/>
    </source>
</evidence>
<evidence type="ECO:0000256" key="15">
    <source>
        <dbReference type="SAM" id="MobiDB-lite"/>
    </source>
</evidence>
<dbReference type="EC" id="2.7.11.1" evidence="4"/>
<keyword evidence="19" id="KW-1185">Reference proteome</keyword>
<comment type="subcellular location">
    <subcellularLocation>
        <location evidence="2">Cytoplasm</location>
    </subcellularLocation>
</comment>
<feature type="region of interest" description="Disordered" evidence="15">
    <location>
        <begin position="21"/>
        <end position="46"/>
    </location>
</feature>
<evidence type="ECO:0000313" key="19">
    <source>
        <dbReference type="Proteomes" id="UP000663879"/>
    </source>
</evidence>
<evidence type="ECO:0000313" key="18">
    <source>
        <dbReference type="EMBL" id="CAF0848182.1"/>
    </source>
</evidence>
<dbReference type="OrthoDB" id="2156623at2759"/>
<evidence type="ECO:0000256" key="4">
    <source>
        <dbReference type="ARBA" id="ARBA00012513"/>
    </source>
</evidence>
<sequence>MLNKSIQDNIITCSSKFDKNISSQMNQSNGSTKNGSDKTKNNRSILRKNKLNSILNRTLSDSILNKKSNSLSHTFQPHKRDLCLSRKNSTNRRSILFNPCSNPLNTSNNTGYATPSSPSFLQAQSPNTHLFGLSQYNYRNKLKYHRSSWCVINNNLLNNLNTSQNDSNNPVTISNNINLNENSSFPSSLGSSLSPSPITILNNHASNSNLNTIKNGNKPISSPKLQVTPATSVAPNNLTVTNQGSLSLSVKNLDTRRWSFASINSTSSSGYGGGSNTPPILTSLPPNFQQSDKQSTSIPICSSSSNIVTDNSNPSSYNSLNEKNLISKHQSFNEKSLKSNEEQASKRQNIFERRSRLSSSNESSHLDDSSDVGFSSPISYHRQRARSLSCSPSKGLNESEMVPNEKFKEKFPKACKQLEENLQLFIDLNKIDLNTSTCSMGSNENQNNSSNSKNSKYHVSQPSSLDPAARFIQNQVIEIAKLCLEKSKSNQLTCSYLDEMTSSLEKLLLEARDKCCQVELSVEYLHKFIKKFLFIISHVARLLECIEFDPLEFSHFLDCAEQQAKQQEIKTDIPKYIISKLGIDRDPIKELNNEEEVIHSLNRTNSITSTTSTSGFSGDEAASSDFSISSNKNDPNQASIVPPSEDDFEEVKLISNGAYGAVYLVRHKMLGHRFAMKKIKKQNLILRNQIQQVFTERDIMTFTDNPFVVALICTFETKKHLCMVMEYVEGGDVATLIKNMGPLPLDMARTYFAEATLAVEYLHNYGIIHRDLKPDNLLITSLGHIKLTDFGLSKIGLMNLTTNFFEDDNFMKDLYCKEFNDKQICGTPQYLAPEVILRQSYGKTVDWWSMGIILYEFFTSIAPFNGNTPEDLFSNVINGEICWPDDEDEIIQIPEDAKNLILGLLTHDPIKRLGANGAIEIKQHPFFNFLDWNNLLRIKAEFIPQLDGPDDTSYFDTRSERYNHDSDSMCTSLPNNSCFTLPNTEPVSKAESCLSLNNQNEDKILTELLNKNLTLNQNEDTLNSDLLNDDTDNELFASFSSCSSKFRLSSISNNNSPVLFMNESNSGSRMNIDSDSNQSPMMIQNENSKLAKNLTINLENIKNDENPKNDNSKLKCSSTSCVFKDDKNEISKIKDSSSSSSSTSTTTTTKSVLDINKNSTFNQDDFNSGLNSSSSIINLEDNSDNKSGRSTPLKSTPTTPTSTNKFKNGSNNSNIRNSSQKQQQQQTWSKPKNVNYQQGSRKMRNQQFHDNRNGQYQVNNNNNRNRWSSSITSNNNLSTSPTINSQNNLLNTTHLNKSNQHLISNNSFKRPSFDPTRQNSSSNPRLNHLSVPNSSIFSPYQNKNQYNQYQCNPSNYNENIPLNEMIRQGSKNPKIIIKRSSRGYGFVIRAIKVFYGDSDLYTIQHLVVQIDQQGPAFSAGLKLNDIITHVNDEIACGKMHHEIVKLIMSSVNNTLYLNTIQLDQANIKTGGRKRSPSKTKFARPYSHQQQLYQQYFNNYNHQNKQFNNPKQRFNHQNSVQQESLNLPLSAYILSSNPSTTNSSTSSLISNSSRRSFGGCVSDVNSYPHYNASLLQTTYQNFAPNYHNPHIFHNMPHQIQTLLPPSQPVQHDRKKKACLLRKLSEKYANAHKHELQQQFQLQHQQSQTHPHSSSSSSSSSSLNNSFNNNLRNICGNLSPRLHPTHFNNNLMIDSMSDAGNITRRNMSTSDLHLSMPNQPTYFNYPFNMSNSNSPSNSFPNSPSHSQSPINFIPMNTSPLAMNNFHHPIQRNRPHSMIVLDNNSKFESDQEFSNFKKNNILSRNINTTRGSNTSNFIDDLNYIDNDSTITAGNYHNSNPSIVSGNQLNENIFNPNHHFQSINPPAEQKSQEKCEKSEPLFSEVVSKGLEVKNEESDGKKNQGQKNSKPSLISSIKSSFISKTNSNSKLNLSPFSNIKNFQSGKNSQKMDKQQKKQDKQKPKEKQSQVHNPSPLATSDGLVITYGKLTSVQTSLVATTSTSQLSNSQDTASENNSTSSFNSVIEKQN</sequence>
<keyword evidence="7" id="KW-0597">Phosphoprotein</keyword>
<dbReference type="InterPro" id="IPR036034">
    <property type="entry name" value="PDZ_sf"/>
</dbReference>
<reference evidence="18" key="1">
    <citation type="submission" date="2021-02" db="EMBL/GenBank/DDBJ databases">
        <authorList>
            <person name="Nowell W R."/>
        </authorList>
    </citation>
    <scope>NUCLEOTIDE SEQUENCE</scope>
    <source>
        <strain evidence="18">Ploen Becks lab</strain>
    </source>
</reference>
<comment type="similarity">
    <text evidence="3">Belongs to the protein kinase superfamily. AGC Ser/Thr protein kinase family.</text>
</comment>
<dbReference type="EMBL" id="CAJNOC010001246">
    <property type="protein sequence ID" value="CAF0848182.1"/>
    <property type="molecule type" value="Genomic_DNA"/>
</dbReference>
<dbReference type="Gene3D" id="1.10.510.10">
    <property type="entry name" value="Transferase(Phosphotransferase) domain 1"/>
    <property type="match status" value="1"/>
</dbReference>
<dbReference type="InterPro" id="IPR000961">
    <property type="entry name" value="AGC-kinase_C"/>
</dbReference>
<dbReference type="PROSITE" id="PS00108">
    <property type="entry name" value="PROTEIN_KINASE_ST"/>
    <property type="match status" value="1"/>
</dbReference>
<evidence type="ECO:0000256" key="8">
    <source>
        <dbReference type="ARBA" id="ARBA00022679"/>
    </source>
</evidence>
<dbReference type="Proteomes" id="UP000663879">
    <property type="component" value="Unassembled WGS sequence"/>
</dbReference>
<dbReference type="PROSITE" id="PS51285">
    <property type="entry name" value="AGC_KINASE_CTER"/>
    <property type="match status" value="1"/>
</dbReference>
<keyword evidence="9" id="KW-0547">Nucleotide-binding</keyword>
<dbReference type="GO" id="GO:0005524">
    <property type="term" value="F:ATP binding"/>
    <property type="evidence" value="ECO:0007669"/>
    <property type="project" value="UniProtKB-KW"/>
</dbReference>
<evidence type="ECO:0000256" key="2">
    <source>
        <dbReference type="ARBA" id="ARBA00004496"/>
    </source>
</evidence>
<feature type="domain" description="AGC-kinase C-terminal" evidence="17">
    <location>
        <begin position="928"/>
        <end position="1051"/>
    </location>
</feature>
<organism evidence="18 19">
    <name type="scientific">Brachionus calyciflorus</name>
    <dbReference type="NCBI Taxonomy" id="104777"/>
    <lineage>
        <taxon>Eukaryota</taxon>
        <taxon>Metazoa</taxon>
        <taxon>Spiralia</taxon>
        <taxon>Gnathifera</taxon>
        <taxon>Rotifera</taxon>
        <taxon>Eurotatoria</taxon>
        <taxon>Monogononta</taxon>
        <taxon>Pseudotrocha</taxon>
        <taxon>Ploima</taxon>
        <taxon>Brachionidae</taxon>
        <taxon>Brachionus</taxon>
    </lineage>
</organism>
<dbReference type="GO" id="GO:0035556">
    <property type="term" value="P:intracellular signal transduction"/>
    <property type="evidence" value="ECO:0007669"/>
    <property type="project" value="TreeGrafter"/>
</dbReference>
<dbReference type="InterPro" id="IPR050236">
    <property type="entry name" value="Ser_Thr_kinase_AGC"/>
</dbReference>
<evidence type="ECO:0000256" key="10">
    <source>
        <dbReference type="ARBA" id="ARBA00022777"/>
    </source>
</evidence>
<feature type="compositionally biased region" description="Basic and acidic residues" evidence="15">
    <location>
        <begin position="1887"/>
        <end position="1897"/>
    </location>
</feature>
<evidence type="ECO:0000256" key="13">
    <source>
        <dbReference type="ARBA" id="ARBA00047899"/>
    </source>
</evidence>
<feature type="region of interest" description="Disordered" evidence="15">
    <location>
        <begin position="264"/>
        <end position="320"/>
    </location>
</feature>
<feature type="compositionally biased region" description="Polar residues" evidence="15">
    <location>
        <begin position="21"/>
        <end position="34"/>
    </location>
</feature>
<keyword evidence="8" id="KW-0808">Transferase</keyword>
<dbReference type="SMART" id="SM00220">
    <property type="entry name" value="S_TKc"/>
    <property type="match status" value="1"/>
</dbReference>
<evidence type="ECO:0000259" key="16">
    <source>
        <dbReference type="PROSITE" id="PS50011"/>
    </source>
</evidence>
<evidence type="ECO:0000256" key="9">
    <source>
        <dbReference type="ARBA" id="ARBA00022741"/>
    </source>
</evidence>
<evidence type="ECO:0000256" key="14">
    <source>
        <dbReference type="ARBA" id="ARBA00048679"/>
    </source>
</evidence>
<keyword evidence="5" id="KW-0963">Cytoplasm</keyword>
<dbReference type="SMART" id="SM00228">
    <property type="entry name" value="PDZ"/>
    <property type="match status" value="1"/>
</dbReference>
<comment type="catalytic activity">
    <reaction evidence="13">
        <text>L-threonyl-[protein] + ATP = O-phospho-L-threonyl-[protein] + ADP + H(+)</text>
        <dbReference type="Rhea" id="RHEA:46608"/>
        <dbReference type="Rhea" id="RHEA-COMP:11060"/>
        <dbReference type="Rhea" id="RHEA-COMP:11605"/>
        <dbReference type="ChEBI" id="CHEBI:15378"/>
        <dbReference type="ChEBI" id="CHEBI:30013"/>
        <dbReference type="ChEBI" id="CHEBI:30616"/>
        <dbReference type="ChEBI" id="CHEBI:61977"/>
        <dbReference type="ChEBI" id="CHEBI:456216"/>
        <dbReference type="EC" id="2.7.11.1"/>
    </reaction>
</comment>
<accession>A0A813VU89</accession>
<dbReference type="InterPro" id="IPR015022">
    <property type="entry name" value="MAST_pre-PK_dom"/>
</dbReference>
<feature type="compositionally biased region" description="Polar residues" evidence="15">
    <location>
        <begin position="1930"/>
        <end position="1940"/>
    </location>
</feature>
<feature type="region of interest" description="Disordered" evidence="15">
    <location>
        <begin position="1992"/>
        <end position="2024"/>
    </location>
</feature>
<protein>
    <recommendedName>
        <fullName evidence="4">non-specific serine/threonine protein kinase</fullName>
        <ecNumber evidence="4">2.7.11.1</ecNumber>
    </recommendedName>
</protein>
<dbReference type="Gene3D" id="1.20.1480.20">
    <property type="entry name" value="MAST3 pre-PK domain-like"/>
    <property type="match status" value="1"/>
</dbReference>
<feature type="region of interest" description="Disordered" evidence="15">
    <location>
        <begin position="332"/>
        <end position="373"/>
    </location>
</feature>
<feature type="region of interest" description="Disordered" evidence="15">
    <location>
        <begin position="1304"/>
        <end position="1334"/>
    </location>
</feature>
<dbReference type="InterPro" id="IPR011009">
    <property type="entry name" value="Kinase-like_dom_sf"/>
</dbReference>